<name>A0A0U4CCL2_9BACT</name>
<proteinExistence type="predicted"/>
<evidence type="ECO:0000313" key="1">
    <source>
        <dbReference type="EMBL" id="ALW85929.1"/>
    </source>
</evidence>
<keyword evidence="2" id="KW-1185">Reference proteome</keyword>
<accession>A0A0U4CCL2</accession>
<dbReference type="RefSeq" id="WP_068194238.1">
    <property type="nucleotide sequence ID" value="NZ_CP013909.1"/>
</dbReference>
<sequence length="228" mass="24842">MEQKRKDDSKPAIISSRALDNLGAIGASILDVIVGPALQSLTKMAEAFPVVGLAISGGKAIHDINHQLFLRKLALFLQELDKAPAAEIEDFLQELSEDPSYCRKVGEELILVLNRLDSVDKATLLGRIYGAFMQKRIDAEICKRYSSLVDRAHLPDLIAFSRFTGGHSISEPHFSVIEIEGLALIGVVQFPVMTINAEAGMNADAPTHFLSAGLTTVGRGFHELIKHL</sequence>
<reference evidence="1 2" key="1">
    <citation type="submission" date="2015-12" db="EMBL/GenBank/DDBJ databases">
        <authorList>
            <person name="Shamseldin A."/>
            <person name="Moawad H."/>
            <person name="Abd El-Rahim W.M."/>
            <person name="Sadowsky M.J."/>
        </authorList>
    </citation>
    <scope>NUCLEOTIDE SEQUENCE [LARGE SCALE GENOMIC DNA]</scope>
    <source>
        <strain evidence="1 2">DG5B</strain>
    </source>
</reference>
<evidence type="ECO:0000313" key="2">
    <source>
        <dbReference type="Proteomes" id="UP000059542"/>
    </source>
</evidence>
<dbReference type="AlphaFoldDB" id="A0A0U4CCL2"/>
<protein>
    <recommendedName>
        <fullName evidence="3">DUF4393 domain-containing protein</fullName>
    </recommendedName>
</protein>
<gene>
    <name evidence="1" type="ORF">AUC43_12980</name>
</gene>
<organism evidence="1 2">
    <name type="scientific">Hymenobacter sedentarius</name>
    <dbReference type="NCBI Taxonomy" id="1411621"/>
    <lineage>
        <taxon>Bacteria</taxon>
        <taxon>Pseudomonadati</taxon>
        <taxon>Bacteroidota</taxon>
        <taxon>Cytophagia</taxon>
        <taxon>Cytophagales</taxon>
        <taxon>Hymenobacteraceae</taxon>
        <taxon>Hymenobacter</taxon>
    </lineage>
</organism>
<dbReference type="OrthoDB" id="6398067at2"/>
<dbReference type="EMBL" id="CP013909">
    <property type="protein sequence ID" value="ALW85929.1"/>
    <property type="molecule type" value="Genomic_DNA"/>
</dbReference>
<evidence type="ECO:0008006" key="3">
    <source>
        <dbReference type="Google" id="ProtNLM"/>
    </source>
</evidence>
<dbReference type="Proteomes" id="UP000059542">
    <property type="component" value="Chromosome"/>
</dbReference>
<dbReference type="KEGG" id="hyg:AUC43_12980"/>